<keyword evidence="1" id="KW-1133">Transmembrane helix</keyword>
<dbReference type="EMBL" id="PIQI01000024">
    <property type="protein sequence ID" value="PJZ04365.1"/>
    <property type="molecule type" value="Genomic_DNA"/>
</dbReference>
<name>A0A2M9WA19_9GAMM</name>
<feature type="transmembrane region" description="Helical" evidence="1">
    <location>
        <begin position="211"/>
        <end position="229"/>
    </location>
</feature>
<proteinExistence type="predicted"/>
<sequence>MDAKKSQSLAWIGIILLCLAASWYLTFRYFPFEPDVANSPLVWRAFQQEGFSIFRDWLPTPDNWYFTVYPINFIFFSLLSSDGRFALTLSTAFFVFLTPLLIAAVINSTHRKITFILAPLLIVFLPAYCYISGFIAHPFSHYSTNFFGVLIFALCFYNLQKRSLTIVILYSLLSLLSAVSDPWFAATFFLPLLLVHAYFTWNKHISKTATIIYLVTFIFTMIHAVPRWLHIPVQRFTLVPFEQWVINAEWTAHILGRGLNLFFVENSIAYIASLLIWVVMFLHAMVICWKKGSQARFITLFSFLSIAAIITSFIIGYDMPYEGSARFFVNVFCFVMMLVTLRLSFKNNVIVGCVFILFLASSGYSYYKNTGPFADSEAQTRSYIDFLNNNNLTFGYGDFWKLSNNVNWLSENKIHITPVLWEDNYQIMFSSSRGQTLRSWLQPAFIAQSPERQFISIPALATADNNSEANRRLAAIRQQLGEPDEVQTFADMTFFIYNHRIMFN</sequence>
<protein>
    <recommendedName>
        <fullName evidence="4">Glycosyltransferase RgtA/B/C/D-like domain-containing protein</fullName>
    </recommendedName>
</protein>
<keyword evidence="1" id="KW-0472">Membrane</keyword>
<dbReference type="RefSeq" id="WP_100702831.1">
    <property type="nucleotide sequence ID" value="NZ_MLFP01000005.1"/>
</dbReference>
<evidence type="ECO:0000313" key="2">
    <source>
        <dbReference type="EMBL" id="PJZ04365.1"/>
    </source>
</evidence>
<feature type="transmembrane region" description="Helical" evidence="1">
    <location>
        <begin position="348"/>
        <end position="367"/>
    </location>
</feature>
<keyword evidence="3" id="KW-1185">Reference proteome</keyword>
<dbReference type="STRING" id="1076549.HA45_09850"/>
<feature type="transmembrane region" description="Helical" evidence="1">
    <location>
        <begin position="296"/>
        <end position="317"/>
    </location>
</feature>
<organism evidence="2 3">
    <name type="scientific">Pantoea rodasii</name>
    <dbReference type="NCBI Taxonomy" id="1076549"/>
    <lineage>
        <taxon>Bacteria</taxon>
        <taxon>Pseudomonadati</taxon>
        <taxon>Pseudomonadota</taxon>
        <taxon>Gammaproteobacteria</taxon>
        <taxon>Enterobacterales</taxon>
        <taxon>Erwiniaceae</taxon>
        <taxon>Pantoea</taxon>
    </lineage>
</organism>
<feature type="transmembrane region" description="Helical" evidence="1">
    <location>
        <begin position="268"/>
        <end position="289"/>
    </location>
</feature>
<feature type="transmembrane region" description="Helical" evidence="1">
    <location>
        <begin position="142"/>
        <end position="160"/>
    </location>
</feature>
<comment type="caution">
    <text evidence="2">The sequence shown here is derived from an EMBL/GenBank/DDBJ whole genome shotgun (WGS) entry which is preliminary data.</text>
</comment>
<dbReference type="OrthoDB" id="6623943at2"/>
<gene>
    <name evidence="2" type="ORF">PRCB_17185</name>
</gene>
<feature type="transmembrane region" description="Helical" evidence="1">
    <location>
        <begin position="113"/>
        <end position="135"/>
    </location>
</feature>
<evidence type="ECO:0000256" key="1">
    <source>
        <dbReference type="SAM" id="Phobius"/>
    </source>
</evidence>
<dbReference type="AlphaFoldDB" id="A0A2M9WA19"/>
<feature type="transmembrane region" description="Helical" evidence="1">
    <location>
        <begin position="323"/>
        <end position="341"/>
    </location>
</feature>
<feature type="transmembrane region" description="Helical" evidence="1">
    <location>
        <begin position="9"/>
        <end position="30"/>
    </location>
</feature>
<evidence type="ECO:0008006" key="4">
    <source>
        <dbReference type="Google" id="ProtNLM"/>
    </source>
</evidence>
<feature type="transmembrane region" description="Helical" evidence="1">
    <location>
        <begin position="86"/>
        <end position="107"/>
    </location>
</feature>
<keyword evidence="1" id="KW-0812">Transmembrane</keyword>
<reference evidence="2 3" key="1">
    <citation type="submission" date="2017-11" db="EMBL/GenBank/DDBJ databases">
        <title>The genome sequence of Pantoea rodasii DSM 26611.</title>
        <authorList>
            <person name="Gao J."/>
            <person name="Mao X."/>
            <person name="Sun J."/>
        </authorList>
    </citation>
    <scope>NUCLEOTIDE SEQUENCE [LARGE SCALE GENOMIC DNA]</scope>
    <source>
        <strain evidence="2 3">DSM 26611</strain>
    </source>
</reference>
<accession>A0A2M9WA19</accession>
<dbReference type="Proteomes" id="UP000232062">
    <property type="component" value="Unassembled WGS sequence"/>
</dbReference>
<feature type="transmembrane region" description="Helical" evidence="1">
    <location>
        <begin position="166"/>
        <end position="199"/>
    </location>
</feature>
<evidence type="ECO:0000313" key="3">
    <source>
        <dbReference type="Proteomes" id="UP000232062"/>
    </source>
</evidence>